<proteinExistence type="predicted"/>
<evidence type="ECO:0000256" key="1">
    <source>
        <dbReference type="SAM" id="MobiDB-lite"/>
    </source>
</evidence>
<name>A0A914CMR4_9BILA</name>
<evidence type="ECO:0000313" key="3">
    <source>
        <dbReference type="WBParaSite" id="ACRNAN_scaffold12311.g22183.t1"/>
    </source>
</evidence>
<feature type="region of interest" description="Disordered" evidence="1">
    <location>
        <begin position="15"/>
        <end position="59"/>
    </location>
</feature>
<feature type="compositionally biased region" description="Polar residues" evidence="1">
    <location>
        <begin position="104"/>
        <end position="119"/>
    </location>
</feature>
<dbReference type="WBParaSite" id="ACRNAN_scaffold12311.g22183.t1">
    <property type="protein sequence ID" value="ACRNAN_scaffold12311.g22183.t1"/>
    <property type="gene ID" value="ACRNAN_scaffold12311.g22183"/>
</dbReference>
<feature type="compositionally biased region" description="Basic and acidic residues" evidence="1">
    <location>
        <begin position="77"/>
        <end position="90"/>
    </location>
</feature>
<feature type="compositionally biased region" description="Basic and acidic residues" evidence="1">
    <location>
        <begin position="120"/>
        <end position="147"/>
    </location>
</feature>
<organism evidence="2 3">
    <name type="scientific">Acrobeloides nanus</name>
    <dbReference type="NCBI Taxonomy" id="290746"/>
    <lineage>
        <taxon>Eukaryota</taxon>
        <taxon>Metazoa</taxon>
        <taxon>Ecdysozoa</taxon>
        <taxon>Nematoda</taxon>
        <taxon>Chromadorea</taxon>
        <taxon>Rhabditida</taxon>
        <taxon>Tylenchina</taxon>
        <taxon>Cephalobomorpha</taxon>
        <taxon>Cephaloboidea</taxon>
        <taxon>Cephalobidae</taxon>
        <taxon>Acrobeloides</taxon>
    </lineage>
</organism>
<protein>
    <submittedName>
        <fullName evidence="3">Uncharacterized protein</fullName>
    </submittedName>
</protein>
<evidence type="ECO:0000313" key="2">
    <source>
        <dbReference type="Proteomes" id="UP000887540"/>
    </source>
</evidence>
<accession>A0A914CMR4</accession>
<reference evidence="3" key="1">
    <citation type="submission" date="2022-11" db="UniProtKB">
        <authorList>
            <consortium name="WormBaseParasite"/>
        </authorList>
    </citation>
    <scope>IDENTIFICATION</scope>
</reference>
<feature type="compositionally biased region" description="Polar residues" evidence="1">
    <location>
        <begin position="21"/>
        <end position="31"/>
    </location>
</feature>
<dbReference type="AlphaFoldDB" id="A0A914CMR4"/>
<dbReference type="Proteomes" id="UP000887540">
    <property type="component" value="Unplaced"/>
</dbReference>
<keyword evidence="2" id="KW-1185">Reference proteome</keyword>
<feature type="region of interest" description="Disordered" evidence="1">
    <location>
        <begin position="73"/>
        <end position="147"/>
    </location>
</feature>
<sequence>MGKFIKTKNIQKVKDDIISNKLPSASGLQESENNDDDTGTSTSKEELPSPAKTTSSMGLSDTFKNFKFNFSSANDKNISEDTKPTNKPDTDVLMGFKFNFGPHKSSSSSVENPQEFNINHSDKSNNDSSTKADEANDKAENLEPVSNKKESLSNFKFSFGAHQTTSKKDLALPQVAKVD</sequence>